<keyword evidence="4" id="KW-1185">Reference proteome</keyword>
<comment type="caution">
    <text evidence="3">The sequence shown here is derived from an EMBL/GenBank/DDBJ whole genome shotgun (WGS) entry which is preliminary data.</text>
</comment>
<feature type="domain" description="LACTB2 winged helix" evidence="2">
    <location>
        <begin position="147"/>
        <end position="183"/>
    </location>
</feature>
<dbReference type="FunFam" id="1.10.10.10:FF:000534">
    <property type="entry name" value="Metallo-hydrolase/oxidoreductase superfamily protein"/>
    <property type="match status" value="1"/>
</dbReference>
<evidence type="ECO:0000256" key="1">
    <source>
        <dbReference type="SAM" id="Phobius"/>
    </source>
</evidence>
<sequence length="243" mass="27252">DWSLGYTSVSGAEEICIGGQRLRIISAPVRILDSMKVARPCLLLGWIFLIQGHTDGHMALLHVSTHSLIVGDHCVGQGSAVLDMTAGGNMAEYFKTTYKLMELSPHALIPMHGRVNLWPKYMLCGYLKNRRNRESSILEAIENGAKTLFDIIAYTYADVDRTLWIPAASNVRLHVDHLAQQDKLPKEFSVQKFQRTCGLRFLSRWTLACLRSGFQLKHPKLRTAILLGAVLIAGFAIWYSIRS</sequence>
<dbReference type="Gene3D" id="3.60.15.10">
    <property type="entry name" value="Ribonuclease Z/Hydroxyacylglutathione hydrolase-like"/>
    <property type="match status" value="1"/>
</dbReference>
<evidence type="ECO:0000313" key="4">
    <source>
        <dbReference type="Proteomes" id="UP001188597"/>
    </source>
</evidence>
<keyword evidence="1" id="KW-0472">Membrane</keyword>
<dbReference type="Proteomes" id="UP001188597">
    <property type="component" value="Unassembled WGS sequence"/>
</dbReference>
<dbReference type="Pfam" id="PF17778">
    <property type="entry name" value="WHD_BLACT"/>
    <property type="match status" value="1"/>
</dbReference>
<dbReference type="Gene3D" id="1.10.10.10">
    <property type="entry name" value="Winged helix-like DNA-binding domain superfamily/Winged helix DNA-binding domain"/>
    <property type="match status" value="1"/>
</dbReference>
<protein>
    <recommendedName>
        <fullName evidence="2">LACTB2 winged helix domain-containing protein</fullName>
    </recommendedName>
</protein>
<dbReference type="InterPro" id="IPR041516">
    <property type="entry name" value="LACTB2_WH"/>
</dbReference>
<proteinExistence type="predicted"/>
<feature type="non-terminal residue" evidence="3">
    <location>
        <position position="243"/>
    </location>
</feature>
<accession>A0AA88WH44</accession>
<organism evidence="3 4">
    <name type="scientific">Escallonia herrerae</name>
    <dbReference type="NCBI Taxonomy" id="1293975"/>
    <lineage>
        <taxon>Eukaryota</taxon>
        <taxon>Viridiplantae</taxon>
        <taxon>Streptophyta</taxon>
        <taxon>Embryophyta</taxon>
        <taxon>Tracheophyta</taxon>
        <taxon>Spermatophyta</taxon>
        <taxon>Magnoliopsida</taxon>
        <taxon>eudicotyledons</taxon>
        <taxon>Gunneridae</taxon>
        <taxon>Pentapetalae</taxon>
        <taxon>asterids</taxon>
        <taxon>campanulids</taxon>
        <taxon>Escalloniales</taxon>
        <taxon>Escalloniaceae</taxon>
        <taxon>Escallonia</taxon>
    </lineage>
</organism>
<evidence type="ECO:0000259" key="2">
    <source>
        <dbReference type="Pfam" id="PF17778"/>
    </source>
</evidence>
<feature type="transmembrane region" description="Helical" evidence="1">
    <location>
        <begin position="221"/>
        <end position="241"/>
    </location>
</feature>
<gene>
    <name evidence="3" type="ORF">RJ639_040691</name>
</gene>
<evidence type="ECO:0000313" key="3">
    <source>
        <dbReference type="EMBL" id="KAK3026664.1"/>
    </source>
</evidence>
<dbReference type="AlphaFoldDB" id="A0AA88WH44"/>
<dbReference type="InterPro" id="IPR036388">
    <property type="entry name" value="WH-like_DNA-bd_sf"/>
</dbReference>
<keyword evidence="1" id="KW-1133">Transmembrane helix</keyword>
<reference evidence="3" key="1">
    <citation type="submission" date="2022-12" db="EMBL/GenBank/DDBJ databases">
        <title>Draft genome assemblies for two species of Escallonia (Escalloniales).</title>
        <authorList>
            <person name="Chanderbali A."/>
            <person name="Dervinis C."/>
            <person name="Anghel I."/>
            <person name="Soltis D."/>
            <person name="Soltis P."/>
            <person name="Zapata F."/>
        </authorList>
    </citation>
    <scope>NUCLEOTIDE SEQUENCE</scope>
    <source>
        <strain evidence="3">UCBG64.0493</strain>
        <tissue evidence="3">Leaf</tissue>
    </source>
</reference>
<dbReference type="EMBL" id="JAVXUP010000492">
    <property type="protein sequence ID" value="KAK3026664.1"/>
    <property type="molecule type" value="Genomic_DNA"/>
</dbReference>
<keyword evidence="1" id="KW-0812">Transmembrane</keyword>
<name>A0AA88WH44_9ASTE</name>
<dbReference type="InterPro" id="IPR050662">
    <property type="entry name" value="Sec-metab_biosynth-thioest"/>
</dbReference>
<dbReference type="GO" id="GO:0009536">
    <property type="term" value="C:plastid"/>
    <property type="evidence" value="ECO:0007669"/>
    <property type="project" value="TreeGrafter"/>
</dbReference>
<dbReference type="InterPro" id="IPR036866">
    <property type="entry name" value="RibonucZ/Hydroxyglut_hydro"/>
</dbReference>
<dbReference type="SUPFAM" id="SSF56281">
    <property type="entry name" value="Metallo-hydrolase/oxidoreductase"/>
    <property type="match status" value="1"/>
</dbReference>
<dbReference type="PANTHER" id="PTHR23131">
    <property type="entry name" value="ENDORIBONUCLEASE LACTB2"/>
    <property type="match status" value="1"/>
</dbReference>
<dbReference type="PANTHER" id="PTHR23131:SF0">
    <property type="entry name" value="ENDORIBONUCLEASE LACTB2"/>
    <property type="match status" value="1"/>
</dbReference>